<organism evidence="5 6">
    <name type="scientific">Shinella sumterensis</name>
    <dbReference type="NCBI Taxonomy" id="1967501"/>
    <lineage>
        <taxon>Bacteria</taxon>
        <taxon>Pseudomonadati</taxon>
        <taxon>Pseudomonadota</taxon>
        <taxon>Alphaproteobacteria</taxon>
        <taxon>Hyphomicrobiales</taxon>
        <taxon>Rhizobiaceae</taxon>
        <taxon>Shinella</taxon>
    </lineage>
</organism>
<reference evidence="5 6" key="1">
    <citation type="submission" date="2023-08" db="EMBL/GenBank/DDBJ databases">
        <title>Pathogen: clinical or host-associated sample.</title>
        <authorList>
            <person name="Hergert J."/>
            <person name="Casey R."/>
            <person name="Wagner J."/>
            <person name="Young E.L."/>
            <person name="Oakeson K.F."/>
        </authorList>
    </citation>
    <scope>NUCLEOTIDE SEQUENCE [LARGE SCALE GENOMIC DNA]</scope>
    <source>
        <strain evidence="5 6">1760953</strain>
        <plasmid evidence="5 6">unnamed1</plasmid>
    </source>
</reference>
<comment type="subcellular location">
    <subcellularLocation>
        <location evidence="1">Periplasm</location>
    </subcellularLocation>
</comment>
<dbReference type="SMART" id="SM00062">
    <property type="entry name" value="PBPb"/>
    <property type="match status" value="1"/>
</dbReference>
<evidence type="ECO:0000256" key="2">
    <source>
        <dbReference type="ARBA" id="ARBA00010333"/>
    </source>
</evidence>
<dbReference type="Gene3D" id="3.40.190.10">
    <property type="entry name" value="Periplasmic binding protein-like II"/>
    <property type="match status" value="2"/>
</dbReference>
<dbReference type="Pfam" id="PF00497">
    <property type="entry name" value="SBP_bac_3"/>
    <property type="match status" value="1"/>
</dbReference>
<dbReference type="PANTHER" id="PTHR35936">
    <property type="entry name" value="MEMBRANE-BOUND LYTIC MUREIN TRANSGLYCOSYLASE F"/>
    <property type="match status" value="1"/>
</dbReference>
<dbReference type="InterPro" id="IPR001638">
    <property type="entry name" value="Solute-binding_3/MltF_N"/>
</dbReference>
<gene>
    <name evidence="5" type="ORF">Q9313_21330</name>
</gene>
<proteinExistence type="inferred from homology"/>
<dbReference type="EMBL" id="CP132303">
    <property type="protein sequence ID" value="WLR99333.1"/>
    <property type="molecule type" value="Genomic_DNA"/>
</dbReference>
<dbReference type="GO" id="GO:0042597">
    <property type="term" value="C:periplasmic space"/>
    <property type="evidence" value="ECO:0007669"/>
    <property type="project" value="UniProtKB-SubCell"/>
</dbReference>
<evidence type="ECO:0000256" key="3">
    <source>
        <dbReference type="ARBA" id="ARBA00022729"/>
    </source>
</evidence>
<dbReference type="Proteomes" id="UP001234585">
    <property type="component" value="Plasmid unnamed1"/>
</dbReference>
<evidence type="ECO:0000313" key="5">
    <source>
        <dbReference type="EMBL" id="WLR99333.1"/>
    </source>
</evidence>
<evidence type="ECO:0000256" key="4">
    <source>
        <dbReference type="RuleBase" id="RU003744"/>
    </source>
</evidence>
<evidence type="ECO:0000313" key="6">
    <source>
        <dbReference type="Proteomes" id="UP001234585"/>
    </source>
</evidence>
<name>A0AA50DF14_9HYPH</name>
<evidence type="ECO:0000256" key="1">
    <source>
        <dbReference type="ARBA" id="ARBA00004418"/>
    </source>
</evidence>
<keyword evidence="6" id="KW-1185">Reference proteome</keyword>
<dbReference type="PANTHER" id="PTHR35936:SF17">
    <property type="entry name" value="ARGININE-BINDING EXTRACELLULAR PROTEIN ARTP"/>
    <property type="match status" value="1"/>
</dbReference>
<dbReference type="PROSITE" id="PS01039">
    <property type="entry name" value="SBP_BACTERIAL_3"/>
    <property type="match status" value="1"/>
</dbReference>
<geneLocation type="plasmid" evidence="5 6">
    <name>unnamed1</name>
</geneLocation>
<dbReference type="AlphaFoldDB" id="A0AA50DF14"/>
<dbReference type="SUPFAM" id="SSF53850">
    <property type="entry name" value="Periplasmic binding protein-like II"/>
    <property type="match status" value="1"/>
</dbReference>
<sequence>MANNNNSRGATMRLPAISLFATLIATGTMLNPAHADQIKIATDATFPPFESVDAGGKVVGYDVELMEAICEAAKLDCNIFNAAWDGMIPGLIDGKYDALISQLTVTDKRRQVIAFSDIYSHPTFRFVAKKGAGLDITPEGLAGKIIAVQTGTPMDAYVTAHFPQATIKRYDSGSAPYLELSAGRADLHISYQAQIIHSFLKSDSGKDFELVGPQLTGKDAKEFGEGVAIAINKKNVALVEEINKGLAAVRESGKLDALNAKYFGE</sequence>
<dbReference type="InterPro" id="IPR018313">
    <property type="entry name" value="SBP_3_CS"/>
</dbReference>
<comment type="similarity">
    <text evidence="2 4">Belongs to the bacterial solute-binding protein 3 family.</text>
</comment>
<keyword evidence="5" id="KW-0614">Plasmid</keyword>
<accession>A0AA50DF14</accession>
<protein>
    <submittedName>
        <fullName evidence="5">Transporter substrate-binding domain-containing protein</fullName>
    </submittedName>
</protein>
<dbReference type="RefSeq" id="WP_202402416.1">
    <property type="nucleotide sequence ID" value="NZ_CP132303.1"/>
</dbReference>
<keyword evidence="3" id="KW-0732">Signal</keyword>